<organism evidence="1 2">
    <name type="scientific">Treponema ruminis</name>
    <dbReference type="NCBI Taxonomy" id="744515"/>
    <lineage>
        <taxon>Bacteria</taxon>
        <taxon>Pseudomonadati</taxon>
        <taxon>Spirochaetota</taxon>
        <taxon>Spirochaetia</taxon>
        <taxon>Spirochaetales</taxon>
        <taxon>Treponemataceae</taxon>
        <taxon>Treponema</taxon>
    </lineage>
</organism>
<reference evidence="1 2" key="1">
    <citation type="submission" date="2020-08" db="EMBL/GenBank/DDBJ databases">
        <title>Genomic Encyclopedia of Type Strains, Phase IV (KMG-IV): sequencing the most valuable type-strain genomes for metagenomic binning, comparative biology and taxonomic classification.</title>
        <authorList>
            <person name="Goeker M."/>
        </authorList>
    </citation>
    <scope>NUCLEOTIDE SEQUENCE [LARGE SCALE GENOMIC DNA]</scope>
    <source>
        <strain evidence="1 2">DSM 103462</strain>
    </source>
</reference>
<sequence>MFEKKINYDICDYIDWRGDLSFELSPLNDVDALIFAQLSYLNFNGLAPNDYNSSIKLSELSKMFFGSSDFEKRSDLGMLIDPKSSELLKKAGESLRFKDVEVMGFVSRYDSQKEEQFSAVTFVLNEGSFLDKQQVFVAFRGTDDTLVGWKEDFNLAFLEQVPAQKDACAYLENVISEFKKAELFVGGHSKGGNLAIFASAYLNEKSKKNLVRVYNFDGPGFSQASLDSDEFFSIKSRIYSVYPQFSIIGMLFHHYDSCKIVLSSEKLVMQHNPFSWFVKGTEFETKAEFDSGSEIFFNSFNKWFEELLPNQREQFVETLFGLLESTNAITNTDLNKDKLKNTGKIIKAFASLDSEIRDGAMKIAGDFVKTIAKESINL</sequence>
<keyword evidence="2" id="KW-1185">Reference proteome</keyword>
<evidence type="ECO:0000313" key="1">
    <source>
        <dbReference type="EMBL" id="MBB5224690.1"/>
    </source>
</evidence>
<comment type="caution">
    <text evidence="1">The sequence shown here is derived from an EMBL/GenBank/DDBJ whole genome shotgun (WGS) entry which is preliminary data.</text>
</comment>
<dbReference type="RefSeq" id="WP_184656298.1">
    <property type="nucleotide sequence ID" value="NZ_JACHFQ010000001.1"/>
</dbReference>
<dbReference type="InterPro" id="IPR029058">
    <property type="entry name" value="AB_hydrolase_fold"/>
</dbReference>
<accession>A0A7W8LKU6</accession>
<gene>
    <name evidence="1" type="ORF">HNP76_000030</name>
</gene>
<dbReference type="Proteomes" id="UP000518887">
    <property type="component" value="Unassembled WGS sequence"/>
</dbReference>
<evidence type="ECO:0000313" key="2">
    <source>
        <dbReference type="Proteomes" id="UP000518887"/>
    </source>
</evidence>
<proteinExistence type="predicted"/>
<evidence type="ECO:0008006" key="3">
    <source>
        <dbReference type="Google" id="ProtNLM"/>
    </source>
</evidence>
<protein>
    <recommendedName>
        <fullName evidence="3">DUF2974 domain-containing protein</fullName>
    </recommendedName>
</protein>
<dbReference type="Pfam" id="PF11187">
    <property type="entry name" value="Mbeg1-like"/>
    <property type="match status" value="1"/>
</dbReference>
<dbReference type="EMBL" id="JACHFQ010000001">
    <property type="protein sequence ID" value="MBB5224690.1"/>
    <property type="molecule type" value="Genomic_DNA"/>
</dbReference>
<name>A0A7W8LKU6_9SPIR</name>
<dbReference type="Gene3D" id="3.40.50.1820">
    <property type="entry name" value="alpha/beta hydrolase"/>
    <property type="match status" value="1"/>
</dbReference>
<dbReference type="AlphaFoldDB" id="A0A7W8LKU6"/>
<dbReference type="InterPro" id="IPR024499">
    <property type="entry name" value="Mbeg1-like"/>
</dbReference>
<dbReference type="SUPFAM" id="SSF53474">
    <property type="entry name" value="alpha/beta-Hydrolases"/>
    <property type="match status" value="1"/>
</dbReference>